<dbReference type="Pfam" id="PF00389">
    <property type="entry name" value="2-Hacid_dh"/>
    <property type="match status" value="1"/>
</dbReference>
<dbReference type="AlphaFoldDB" id="A0A139I5N0"/>
<evidence type="ECO:0000256" key="3">
    <source>
        <dbReference type="ARBA" id="ARBA00023027"/>
    </source>
</evidence>
<dbReference type="SUPFAM" id="SSF51735">
    <property type="entry name" value="NAD(P)-binding Rossmann-fold domains"/>
    <property type="match status" value="1"/>
</dbReference>
<dbReference type="PROSITE" id="PS00065">
    <property type="entry name" value="D_2_HYDROXYACID_DH_1"/>
    <property type="match status" value="1"/>
</dbReference>
<evidence type="ECO:0000259" key="7">
    <source>
        <dbReference type="Pfam" id="PF02826"/>
    </source>
</evidence>
<dbReference type="PROSITE" id="PS00671">
    <property type="entry name" value="D_2_HYDROXYACID_DH_3"/>
    <property type="match status" value="1"/>
</dbReference>
<comment type="caution">
    <text evidence="8">The sequence shown here is derived from an EMBL/GenBank/DDBJ whole genome shotgun (WGS) entry which is preliminary data.</text>
</comment>
<evidence type="ECO:0000313" key="9">
    <source>
        <dbReference type="Proteomes" id="UP000073492"/>
    </source>
</evidence>
<dbReference type="Proteomes" id="UP000073492">
    <property type="component" value="Unassembled WGS sequence"/>
</dbReference>
<dbReference type="STRING" id="113226.A0A139I5N0"/>
<keyword evidence="9" id="KW-1185">Reference proteome</keyword>
<evidence type="ECO:0000256" key="1">
    <source>
        <dbReference type="ARBA" id="ARBA00005854"/>
    </source>
</evidence>
<protein>
    <recommendedName>
        <fullName evidence="10">D-isomer specific 2-hydroxyacid dehydrogenase NAD-binding domain-containing protein</fullName>
    </recommendedName>
</protein>
<dbReference type="EMBL" id="LFZO01000290">
    <property type="protein sequence ID" value="KXT10036.1"/>
    <property type="molecule type" value="Genomic_DNA"/>
</dbReference>
<reference evidence="8 9" key="1">
    <citation type="submission" date="2015-07" db="EMBL/GenBank/DDBJ databases">
        <title>Comparative genomics of the Sigatoka disease complex on banana suggests a link between parallel evolutionary changes in Pseudocercospora fijiensis and Pseudocercospora eumusae and increased virulence on the banana host.</title>
        <authorList>
            <person name="Chang T.-C."/>
            <person name="Salvucci A."/>
            <person name="Crous P.W."/>
            <person name="Stergiopoulos I."/>
        </authorList>
    </citation>
    <scope>NUCLEOTIDE SEQUENCE [LARGE SCALE GENOMIC DNA]</scope>
    <source>
        <strain evidence="8 9">CBS 116634</strain>
    </source>
</reference>
<dbReference type="PANTHER" id="PTHR10996">
    <property type="entry name" value="2-HYDROXYACID DEHYDROGENASE-RELATED"/>
    <property type="match status" value="1"/>
</dbReference>
<dbReference type="GO" id="GO:0016618">
    <property type="term" value="F:hydroxypyruvate reductase [NAD(P)H] activity"/>
    <property type="evidence" value="ECO:0007669"/>
    <property type="project" value="TreeGrafter"/>
</dbReference>
<proteinExistence type="inferred from homology"/>
<accession>A0A139I5N0</accession>
<keyword evidence="2 4" id="KW-0560">Oxidoreductase</keyword>
<keyword evidence="3" id="KW-0520">NAD</keyword>
<dbReference type="InterPro" id="IPR006139">
    <property type="entry name" value="D-isomer_2_OHA_DH_cat_dom"/>
</dbReference>
<dbReference type="Pfam" id="PF02826">
    <property type="entry name" value="2-Hacid_dh_C"/>
    <property type="match status" value="1"/>
</dbReference>
<dbReference type="InterPro" id="IPR036291">
    <property type="entry name" value="NAD(P)-bd_dom_sf"/>
</dbReference>
<dbReference type="PANTHER" id="PTHR10996:SF257">
    <property type="entry name" value="GLYOXYLATE REDUCTASE 1"/>
    <property type="match status" value="1"/>
</dbReference>
<feature type="domain" description="D-isomer specific 2-hydroxyacid dehydrogenase NAD-binding" evidence="7">
    <location>
        <begin position="177"/>
        <end position="350"/>
    </location>
</feature>
<dbReference type="Gene3D" id="3.40.50.720">
    <property type="entry name" value="NAD(P)-binding Rossmann-like Domain"/>
    <property type="match status" value="2"/>
</dbReference>
<dbReference type="CDD" id="cd12168">
    <property type="entry name" value="Mand_dh_like"/>
    <property type="match status" value="1"/>
</dbReference>
<dbReference type="InterPro" id="IPR006140">
    <property type="entry name" value="D-isomer_DH_NAD-bd"/>
</dbReference>
<dbReference type="FunFam" id="3.40.50.720:FF:000282">
    <property type="entry name" value="Glyoxylate reductase protein"/>
    <property type="match status" value="1"/>
</dbReference>
<evidence type="ECO:0008006" key="10">
    <source>
        <dbReference type="Google" id="ProtNLM"/>
    </source>
</evidence>
<feature type="domain" description="D-isomer specific 2-hydroxyacid dehydrogenase catalytic" evidence="6">
    <location>
        <begin position="83"/>
        <end position="378"/>
    </location>
</feature>
<feature type="compositionally biased region" description="Polar residues" evidence="5">
    <location>
        <begin position="37"/>
        <end position="55"/>
    </location>
</feature>
<evidence type="ECO:0000256" key="4">
    <source>
        <dbReference type="RuleBase" id="RU003719"/>
    </source>
</evidence>
<feature type="compositionally biased region" description="Low complexity" evidence="5">
    <location>
        <begin position="19"/>
        <end position="36"/>
    </location>
</feature>
<comment type="similarity">
    <text evidence="1 4">Belongs to the D-isomer specific 2-hydroxyacid dehydrogenase family.</text>
</comment>
<dbReference type="GO" id="GO:0051287">
    <property type="term" value="F:NAD binding"/>
    <property type="evidence" value="ECO:0007669"/>
    <property type="project" value="InterPro"/>
</dbReference>
<feature type="region of interest" description="Disordered" evidence="5">
    <location>
        <begin position="1"/>
        <end position="55"/>
    </location>
</feature>
<sequence length="387" mass="41835">MGAKVLAADNDGSATATQSTGLGLNNGTSGRSSSSTPLASCTPSPLHNNPEITSNMTSPKSALLIGKLAHARKEWEALKSIAELKEYESGTREDFIAKCKAGEFDDVVGLYRSNDSTSVTGPFDKELVDVLPKSLKYITHNGAGYDNISVPAVTDRGIQVSSTPIAVDAATADVTLFLLLGALRRISIPFLACRRKEWRGKNFALGHDPKNRVLGILGMGGIGQAVAERAKAFGMSIQYHNRNRLPEEKERGAKYVSFDELMRTSDVISLNLALNPSTRHIISKPQFDMMKDGVVIVNTARGPIIDEAALVDALDSGKVFSAGLDVFEEEPKIHPGLLENEDVVLLPHVGTATWETQKEMEILVLDNLKSAIEGKGLLTQIPEQKKW</sequence>
<dbReference type="OrthoDB" id="5818554at2759"/>
<dbReference type="InterPro" id="IPR050223">
    <property type="entry name" value="D-isomer_2-hydroxyacid_DH"/>
</dbReference>
<dbReference type="SUPFAM" id="SSF52283">
    <property type="entry name" value="Formate/glycerate dehydrogenase catalytic domain-like"/>
    <property type="match status" value="1"/>
</dbReference>
<dbReference type="EMBL" id="LFZO01000290">
    <property type="protein sequence ID" value="KXT10037.1"/>
    <property type="molecule type" value="Genomic_DNA"/>
</dbReference>
<evidence type="ECO:0000256" key="5">
    <source>
        <dbReference type="SAM" id="MobiDB-lite"/>
    </source>
</evidence>
<name>A0A139I5N0_9PEZI</name>
<evidence type="ECO:0000313" key="8">
    <source>
        <dbReference type="EMBL" id="KXT10037.1"/>
    </source>
</evidence>
<evidence type="ECO:0000259" key="6">
    <source>
        <dbReference type="Pfam" id="PF00389"/>
    </source>
</evidence>
<dbReference type="GO" id="GO:0005829">
    <property type="term" value="C:cytosol"/>
    <property type="evidence" value="ECO:0007669"/>
    <property type="project" value="TreeGrafter"/>
</dbReference>
<organism evidence="8 9">
    <name type="scientific">Pseudocercospora musae</name>
    <dbReference type="NCBI Taxonomy" id="113226"/>
    <lineage>
        <taxon>Eukaryota</taxon>
        <taxon>Fungi</taxon>
        <taxon>Dikarya</taxon>
        <taxon>Ascomycota</taxon>
        <taxon>Pezizomycotina</taxon>
        <taxon>Dothideomycetes</taxon>
        <taxon>Dothideomycetidae</taxon>
        <taxon>Mycosphaerellales</taxon>
        <taxon>Mycosphaerellaceae</taxon>
        <taxon>Pseudocercospora</taxon>
    </lineage>
</organism>
<evidence type="ECO:0000256" key="2">
    <source>
        <dbReference type="ARBA" id="ARBA00023002"/>
    </source>
</evidence>
<gene>
    <name evidence="8" type="ORF">AC579_8649</name>
</gene>
<dbReference type="InterPro" id="IPR029753">
    <property type="entry name" value="D-isomer_DH_CS"/>
</dbReference>
<dbReference type="GO" id="GO:0030267">
    <property type="term" value="F:glyoxylate reductase (NADPH) activity"/>
    <property type="evidence" value="ECO:0007669"/>
    <property type="project" value="TreeGrafter"/>
</dbReference>
<dbReference type="InterPro" id="IPR029752">
    <property type="entry name" value="D-isomer_DH_CS1"/>
</dbReference>